<dbReference type="OrthoDB" id="10256829at2759"/>
<reference evidence="6" key="1">
    <citation type="submission" date="2021-02" db="EMBL/GenBank/DDBJ databases">
        <authorList>
            <person name="Nowell W R."/>
        </authorList>
    </citation>
    <scope>NUCLEOTIDE SEQUENCE</scope>
</reference>
<dbReference type="SUPFAM" id="SSF53955">
    <property type="entry name" value="Lysozyme-like"/>
    <property type="match status" value="1"/>
</dbReference>
<dbReference type="Proteomes" id="UP000663877">
    <property type="component" value="Unassembled WGS sequence"/>
</dbReference>
<organism evidence="6 7">
    <name type="scientific">Adineta steineri</name>
    <dbReference type="NCBI Taxonomy" id="433720"/>
    <lineage>
        <taxon>Eukaryota</taxon>
        <taxon>Metazoa</taxon>
        <taxon>Spiralia</taxon>
        <taxon>Gnathifera</taxon>
        <taxon>Rotifera</taxon>
        <taxon>Eurotatoria</taxon>
        <taxon>Bdelloidea</taxon>
        <taxon>Adinetida</taxon>
        <taxon>Adinetidae</taxon>
        <taxon>Adineta</taxon>
    </lineage>
</organism>
<evidence type="ECO:0000313" key="5">
    <source>
        <dbReference type="EMBL" id="CAF0997669.1"/>
    </source>
</evidence>
<keyword evidence="3" id="KW-0732">Signal</keyword>
<dbReference type="PANTHER" id="PTHR22595:SF79">
    <property type="entry name" value="CHITINASE 12"/>
    <property type="match status" value="1"/>
</dbReference>
<dbReference type="Gene3D" id="1.10.530.10">
    <property type="match status" value="1"/>
</dbReference>
<evidence type="ECO:0000313" key="7">
    <source>
        <dbReference type="Proteomes" id="UP000663832"/>
    </source>
</evidence>
<keyword evidence="7" id="KW-1185">Reference proteome</keyword>
<evidence type="ECO:0000259" key="4">
    <source>
        <dbReference type="Pfam" id="PF00182"/>
    </source>
</evidence>
<dbReference type="InterPro" id="IPR000726">
    <property type="entry name" value="Glyco_hydro_19_cat"/>
</dbReference>
<dbReference type="Pfam" id="PF00182">
    <property type="entry name" value="Glyco_hydro_19"/>
    <property type="match status" value="1"/>
</dbReference>
<keyword evidence="2" id="KW-1015">Disulfide bond</keyword>
<gene>
    <name evidence="5" type="ORF">BJG266_LOCUS15756</name>
    <name evidence="6" type="ORF">QVE165_LOCUS18487</name>
</gene>
<dbReference type="EMBL" id="CAJNOI010000070">
    <property type="protein sequence ID" value="CAF0997669.1"/>
    <property type="molecule type" value="Genomic_DNA"/>
</dbReference>
<feature type="chain" id="PRO_5035602299" description="Glycoside hydrolase family 19 catalytic domain-containing protein" evidence="3">
    <location>
        <begin position="19"/>
        <end position="128"/>
    </location>
</feature>
<dbReference type="GO" id="GO:0004568">
    <property type="term" value="F:chitinase activity"/>
    <property type="evidence" value="ECO:0007669"/>
    <property type="project" value="InterPro"/>
</dbReference>
<evidence type="ECO:0000256" key="1">
    <source>
        <dbReference type="ARBA" id="ARBA00022821"/>
    </source>
</evidence>
<protein>
    <recommendedName>
        <fullName evidence="4">Glycoside hydrolase family 19 catalytic domain-containing protein</fullName>
    </recommendedName>
</protein>
<evidence type="ECO:0000256" key="2">
    <source>
        <dbReference type="ARBA" id="ARBA00023157"/>
    </source>
</evidence>
<feature type="signal peptide" evidence="3">
    <location>
        <begin position="1"/>
        <end position="18"/>
    </location>
</feature>
<accession>A0A814LJY1</accession>
<sequence length="128" mass="14576">MLSITYVVFFFYTTVILASSNCDASNSQEGDGKKFKGRGPIQLTGRANYKEAGKALQLDFINHPEKVKTREVGFRTSVWFRKKHKLNALVDKNTLESFRMITKRINGGSRGQVDREKYWVKAKHALGC</sequence>
<comment type="caution">
    <text evidence="6">The sequence shown here is derived from an EMBL/GenBank/DDBJ whole genome shotgun (WGS) entry which is preliminary data.</text>
</comment>
<feature type="domain" description="Glycoside hydrolase family 19 catalytic" evidence="4">
    <location>
        <begin position="20"/>
        <end position="81"/>
    </location>
</feature>
<dbReference type="AlphaFoldDB" id="A0A814LJY1"/>
<proteinExistence type="predicted"/>
<dbReference type="InterPro" id="IPR023346">
    <property type="entry name" value="Lysozyme-like_dom_sf"/>
</dbReference>
<dbReference type="EMBL" id="CAJNOM010000109">
    <property type="protein sequence ID" value="CAF1067247.1"/>
    <property type="molecule type" value="Genomic_DNA"/>
</dbReference>
<evidence type="ECO:0000313" key="6">
    <source>
        <dbReference type="EMBL" id="CAF1067247.1"/>
    </source>
</evidence>
<dbReference type="GO" id="GO:0016998">
    <property type="term" value="P:cell wall macromolecule catabolic process"/>
    <property type="evidence" value="ECO:0007669"/>
    <property type="project" value="InterPro"/>
</dbReference>
<keyword evidence="1" id="KW-0611">Plant defense</keyword>
<name>A0A814LJY1_9BILA</name>
<evidence type="ECO:0000256" key="3">
    <source>
        <dbReference type="SAM" id="SignalP"/>
    </source>
</evidence>
<dbReference type="GO" id="GO:0006032">
    <property type="term" value="P:chitin catabolic process"/>
    <property type="evidence" value="ECO:0007669"/>
    <property type="project" value="InterPro"/>
</dbReference>
<dbReference type="Proteomes" id="UP000663832">
    <property type="component" value="Unassembled WGS sequence"/>
</dbReference>
<dbReference type="GO" id="GO:0006952">
    <property type="term" value="P:defense response"/>
    <property type="evidence" value="ECO:0007669"/>
    <property type="project" value="UniProtKB-KW"/>
</dbReference>
<dbReference type="PANTHER" id="PTHR22595">
    <property type="entry name" value="CHITINASE-RELATED"/>
    <property type="match status" value="1"/>
</dbReference>